<gene>
    <name evidence="10" type="primary">ccb</name>
</gene>
<dbReference type="InterPro" id="IPR003388">
    <property type="entry name" value="Reticulon"/>
</dbReference>
<evidence type="ECO:0000256" key="6">
    <source>
        <dbReference type="RuleBase" id="RU363132"/>
    </source>
</evidence>
<keyword evidence="5 6" id="KW-0472">Membrane</keyword>
<evidence type="ECO:0000256" key="5">
    <source>
        <dbReference type="ARBA" id="ARBA00023136"/>
    </source>
</evidence>
<proteinExistence type="predicted"/>
<dbReference type="Proteomes" id="UP001652628">
    <property type="component" value="Chromosome X"/>
</dbReference>
<keyword evidence="4 6" id="KW-1133">Transmembrane helix</keyword>
<dbReference type="AlphaFoldDB" id="A0AB39ZJ64"/>
<feature type="transmembrane region" description="Helical" evidence="6">
    <location>
        <begin position="84"/>
        <end position="102"/>
    </location>
</feature>
<evidence type="ECO:0000256" key="1">
    <source>
        <dbReference type="ARBA" id="ARBA00004477"/>
    </source>
</evidence>
<evidence type="ECO:0000256" key="3">
    <source>
        <dbReference type="ARBA" id="ARBA00022824"/>
    </source>
</evidence>
<evidence type="ECO:0000256" key="2">
    <source>
        <dbReference type="ARBA" id="ARBA00022692"/>
    </source>
</evidence>
<feature type="compositionally biased region" description="Basic and acidic residues" evidence="7">
    <location>
        <begin position="250"/>
        <end position="266"/>
    </location>
</feature>
<accession>A0AB39ZJ64</accession>
<feature type="domain" description="Reticulon" evidence="8">
    <location>
        <begin position="50"/>
        <end position="199"/>
    </location>
</feature>
<evidence type="ECO:0000313" key="10">
    <source>
        <dbReference type="RefSeq" id="XP_016936803.3"/>
    </source>
</evidence>
<dbReference type="Pfam" id="PF02453">
    <property type="entry name" value="Reticulon"/>
    <property type="match status" value="1"/>
</dbReference>
<organism evidence="9 10">
    <name type="scientific">Drosophila suzukii</name>
    <name type="common">Spotted-wing drosophila fruit fly</name>
    <dbReference type="NCBI Taxonomy" id="28584"/>
    <lineage>
        <taxon>Eukaryota</taxon>
        <taxon>Metazoa</taxon>
        <taxon>Ecdysozoa</taxon>
        <taxon>Arthropoda</taxon>
        <taxon>Hexapoda</taxon>
        <taxon>Insecta</taxon>
        <taxon>Pterygota</taxon>
        <taxon>Neoptera</taxon>
        <taxon>Endopterygota</taxon>
        <taxon>Diptera</taxon>
        <taxon>Brachycera</taxon>
        <taxon>Muscomorpha</taxon>
        <taxon>Ephydroidea</taxon>
        <taxon>Drosophilidae</taxon>
        <taxon>Drosophila</taxon>
        <taxon>Sophophora</taxon>
    </lineage>
</organism>
<keyword evidence="2 6" id="KW-0812">Transmembrane</keyword>
<evidence type="ECO:0000313" key="9">
    <source>
        <dbReference type="Proteomes" id="UP001652628"/>
    </source>
</evidence>
<keyword evidence="3 6" id="KW-0256">Endoplasmic reticulum</keyword>
<keyword evidence="9" id="KW-1185">Reference proteome</keyword>
<evidence type="ECO:0000259" key="8">
    <source>
        <dbReference type="PROSITE" id="PS50845"/>
    </source>
</evidence>
<dbReference type="GeneID" id="108015076"/>
<protein>
    <recommendedName>
        <fullName evidence="6">Reticulon-like protein</fullName>
    </recommendedName>
</protein>
<feature type="region of interest" description="Disordered" evidence="7">
    <location>
        <begin position="250"/>
        <end position="276"/>
    </location>
</feature>
<sequence>MQCIEDHPGSRTTMSIIENPGAVAKRARPRRYTLGELYRMFKDAALTRFFGQMVLCREPRLCAFSLILGLVVLDFLTRHSLPQLVGMVCSMVLFHGLLYSVLRRYVRFLPYEELLVSRINSSWSRDLGIRVAHCINRCVATAQFLLFGPDILSSLLLGLVLLEVRSILCWINFSSLIKIAYIMAFALPKLWEAFLLYLDVHPCGIRHRLLVQLLPYLLTKEFIFGLLEELAMEVDLYSAQYFELEMEKADNGRPKKGGEIKRESRIEGQCNNPVRG</sequence>
<evidence type="ECO:0000256" key="7">
    <source>
        <dbReference type="SAM" id="MobiDB-lite"/>
    </source>
</evidence>
<name>A0AB39ZJ64_DROSZ</name>
<comment type="subcellular location">
    <subcellularLocation>
        <location evidence="1 6">Endoplasmic reticulum membrane</location>
        <topology evidence="1 6">Multi-pass membrane protein</topology>
    </subcellularLocation>
</comment>
<dbReference type="RefSeq" id="XP_016936803.3">
    <property type="nucleotide sequence ID" value="XM_017081314.4"/>
</dbReference>
<dbReference type="PROSITE" id="PS50845">
    <property type="entry name" value="RETICULON"/>
    <property type="match status" value="1"/>
</dbReference>
<evidence type="ECO:0000256" key="4">
    <source>
        <dbReference type="ARBA" id="ARBA00022989"/>
    </source>
</evidence>
<feature type="transmembrane region" description="Helical" evidence="6">
    <location>
        <begin position="179"/>
        <end position="198"/>
    </location>
</feature>
<dbReference type="GO" id="GO:0005789">
    <property type="term" value="C:endoplasmic reticulum membrane"/>
    <property type="evidence" value="ECO:0007669"/>
    <property type="project" value="UniProtKB-SubCell"/>
</dbReference>
<reference evidence="10" key="1">
    <citation type="submission" date="2025-08" db="UniProtKB">
        <authorList>
            <consortium name="RefSeq"/>
        </authorList>
    </citation>
    <scope>IDENTIFICATION</scope>
</reference>